<dbReference type="PRINTS" id="PR00598">
    <property type="entry name" value="HTHMARR"/>
</dbReference>
<reference evidence="6" key="1">
    <citation type="submission" date="2017-05" db="EMBL/GenBank/DDBJ databases">
        <title>Complete and WGS of Bordetella genogroups.</title>
        <authorList>
            <person name="Spilker T."/>
            <person name="Lipuma J."/>
        </authorList>
    </citation>
    <scope>NUCLEOTIDE SEQUENCE [LARGE SCALE GENOMIC DNA]</scope>
    <source>
        <strain evidence="6">AU8256</strain>
    </source>
</reference>
<dbReference type="SUPFAM" id="SSF46785">
    <property type="entry name" value="Winged helix' DNA-binding domain"/>
    <property type="match status" value="1"/>
</dbReference>
<protein>
    <submittedName>
        <fullName evidence="5">MarR family transcriptional regulator</fullName>
    </submittedName>
</protein>
<dbReference type="GO" id="GO:0003700">
    <property type="term" value="F:DNA-binding transcription factor activity"/>
    <property type="evidence" value="ECO:0007669"/>
    <property type="project" value="InterPro"/>
</dbReference>
<organism evidence="5 6">
    <name type="scientific">Bordetella genomosp. 2</name>
    <dbReference type="NCBI Taxonomy" id="1983456"/>
    <lineage>
        <taxon>Bacteria</taxon>
        <taxon>Pseudomonadati</taxon>
        <taxon>Pseudomonadota</taxon>
        <taxon>Betaproteobacteria</taxon>
        <taxon>Burkholderiales</taxon>
        <taxon>Alcaligenaceae</taxon>
        <taxon>Bordetella</taxon>
    </lineage>
</organism>
<evidence type="ECO:0000259" key="4">
    <source>
        <dbReference type="PROSITE" id="PS50995"/>
    </source>
</evidence>
<evidence type="ECO:0000256" key="3">
    <source>
        <dbReference type="ARBA" id="ARBA00023163"/>
    </source>
</evidence>
<dbReference type="Pfam" id="PF12802">
    <property type="entry name" value="MarR_2"/>
    <property type="match status" value="1"/>
</dbReference>
<dbReference type="InterPro" id="IPR023187">
    <property type="entry name" value="Tscrpt_reg_MarR-type_CS"/>
</dbReference>
<dbReference type="PROSITE" id="PS01117">
    <property type="entry name" value="HTH_MARR_1"/>
    <property type="match status" value="1"/>
</dbReference>
<sequence length="167" mass="18445">MNPPRSPAAPDTPVHYRGNFRCMTDENVGFVIKQVYNSLNRMLDLEMAPLDLTAMQWRPIAMVARGSADTPAELARLHGVDTGAMTRTLDRLEAKGLLRRVRSQEDRRVVKIELTELGQEKARAIPANIARVLNHHLRGFSADELAQLKHLLGRMLANGSAGGAPDS</sequence>
<evidence type="ECO:0000256" key="2">
    <source>
        <dbReference type="ARBA" id="ARBA00023125"/>
    </source>
</evidence>
<dbReference type="EMBL" id="NEVT01000006">
    <property type="protein sequence ID" value="OZI76793.1"/>
    <property type="molecule type" value="Genomic_DNA"/>
</dbReference>
<dbReference type="Gene3D" id="1.10.10.10">
    <property type="entry name" value="Winged helix-like DNA-binding domain superfamily/Winged helix DNA-binding domain"/>
    <property type="match status" value="1"/>
</dbReference>
<dbReference type="InterPro" id="IPR036390">
    <property type="entry name" value="WH_DNA-bd_sf"/>
</dbReference>
<dbReference type="InterPro" id="IPR000835">
    <property type="entry name" value="HTH_MarR-typ"/>
</dbReference>
<keyword evidence="3" id="KW-0804">Transcription</keyword>
<accession>A0A261VU26</accession>
<evidence type="ECO:0000313" key="6">
    <source>
        <dbReference type="Proteomes" id="UP000215633"/>
    </source>
</evidence>
<keyword evidence="1" id="KW-0805">Transcription regulation</keyword>
<dbReference type="AlphaFoldDB" id="A0A261VU26"/>
<dbReference type="RefSeq" id="WP_028355495.1">
    <property type="nucleotide sequence ID" value="NZ_NEVT01000006.1"/>
</dbReference>
<dbReference type="InterPro" id="IPR036388">
    <property type="entry name" value="WH-like_DNA-bd_sf"/>
</dbReference>
<evidence type="ECO:0000313" key="5">
    <source>
        <dbReference type="EMBL" id="OZI76793.1"/>
    </source>
</evidence>
<proteinExistence type="predicted"/>
<evidence type="ECO:0000256" key="1">
    <source>
        <dbReference type="ARBA" id="ARBA00023015"/>
    </source>
</evidence>
<dbReference type="PROSITE" id="PS50995">
    <property type="entry name" value="HTH_MARR_2"/>
    <property type="match status" value="1"/>
</dbReference>
<dbReference type="Proteomes" id="UP000215633">
    <property type="component" value="Unassembled WGS sequence"/>
</dbReference>
<gene>
    <name evidence="5" type="ORF">CAL24_14075</name>
</gene>
<comment type="caution">
    <text evidence="5">The sequence shown here is derived from an EMBL/GenBank/DDBJ whole genome shotgun (WGS) entry which is preliminary data.</text>
</comment>
<dbReference type="PANTHER" id="PTHR42756:SF1">
    <property type="entry name" value="TRANSCRIPTIONAL REPRESSOR OF EMRAB OPERON"/>
    <property type="match status" value="1"/>
</dbReference>
<dbReference type="GO" id="GO:0003677">
    <property type="term" value="F:DNA binding"/>
    <property type="evidence" value="ECO:0007669"/>
    <property type="project" value="UniProtKB-KW"/>
</dbReference>
<dbReference type="SMART" id="SM00347">
    <property type="entry name" value="HTH_MARR"/>
    <property type="match status" value="1"/>
</dbReference>
<keyword evidence="2" id="KW-0238">DNA-binding</keyword>
<name>A0A261VU26_9BORD</name>
<keyword evidence="6" id="KW-1185">Reference proteome</keyword>
<feature type="domain" description="HTH marR-type" evidence="4">
    <location>
        <begin position="25"/>
        <end position="157"/>
    </location>
</feature>
<dbReference type="PANTHER" id="PTHR42756">
    <property type="entry name" value="TRANSCRIPTIONAL REGULATOR, MARR"/>
    <property type="match status" value="1"/>
</dbReference>